<dbReference type="SUPFAM" id="SSF109709">
    <property type="entry name" value="KorB DNA-binding domain-like"/>
    <property type="match status" value="1"/>
</dbReference>
<dbReference type="EMBL" id="CP022957">
    <property type="protein sequence ID" value="ASV28893.1"/>
    <property type="molecule type" value="Genomic_DNA"/>
</dbReference>
<dbReference type="InterPro" id="IPR003115">
    <property type="entry name" value="ParB_N"/>
</dbReference>
<dbReference type="AlphaFoldDB" id="A0A223V0B2"/>
<dbReference type="InterPro" id="IPR050336">
    <property type="entry name" value="Chromosome_partition/occlusion"/>
</dbReference>
<dbReference type="Proteomes" id="UP000215244">
    <property type="component" value="Chromosome"/>
</dbReference>
<dbReference type="PANTHER" id="PTHR33375">
    <property type="entry name" value="CHROMOSOME-PARTITIONING PROTEIN PARB-RELATED"/>
    <property type="match status" value="1"/>
</dbReference>
<dbReference type="Gene3D" id="3.90.1530.30">
    <property type="match status" value="1"/>
</dbReference>
<dbReference type="KEGG" id="marb:CJ263_00835"/>
<dbReference type="CDD" id="cd16393">
    <property type="entry name" value="SPO0J_N"/>
    <property type="match status" value="1"/>
</dbReference>
<evidence type="ECO:0000256" key="2">
    <source>
        <dbReference type="ARBA" id="ARBA00022829"/>
    </source>
</evidence>
<dbReference type="Pfam" id="PF02195">
    <property type="entry name" value="ParB_N"/>
    <property type="match status" value="1"/>
</dbReference>
<dbReference type="GO" id="GO:0003677">
    <property type="term" value="F:DNA binding"/>
    <property type="evidence" value="ECO:0007669"/>
    <property type="project" value="UniProtKB-KW"/>
</dbReference>
<reference evidence="5 6" key="1">
    <citation type="submission" date="2017-08" db="EMBL/GenBank/DDBJ databases">
        <title>The complete genome sequence of Maribacter sp. B1, isolated from deep-sea sediment.</title>
        <authorList>
            <person name="Wu Y.-H."/>
            <person name="Cheng H."/>
            <person name="Xu X.-W."/>
        </authorList>
    </citation>
    <scope>NUCLEOTIDE SEQUENCE [LARGE SCALE GENOMIC DNA]</scope>
    <source>
        <strain evidence="5 6">B1</strain>
    </source>
</reference>
<feature type="domain" description="ParB-like N-terminal" evidence="4">
    <location>
        <begin position="41"/>
        <end position="131"/>
    </location>
</feature>
<dbReference type="Pfam" id="PF17762">
    <property type="entry name" value="HTH_ParB"/>
    <property type="match status" value="1"/>
</dbReference>
<name>A0A223V0B2_9FLAO</name>
<evidence type="ECO:0000256" key="1">
    <source>
        <dbReference type="ARBA" id="ARBA00006295"/>
    </source>
</evidence>
<comment type="similarity">
    <text evidence="1">Belongs to the ParB family.</text>
</comment>
<dbReference type="FunFam" id="1.10.10.2830:FF:000001">
    <property type="entry name" value="Chromosome partitioning protein ParB"/>
    <property type="match status" value="1"/>
</dbReference>
<dbReference type="FunFam" id="3.90.1530.30:FF:000001">
    <property type="entry name" value="Chromosome partitioning protein ParB"/>
    <property type="match status" value="1"/>
</dbReference>
<evidence type="ECO:0000313" key="5">
    <source>
        <dbReference type="EMBL" id="ASV28893.1"/>
    </source>
</evidence>
<dbReference type="GO" id="GO:0007059">
    <property type="term" value="P:chromosome segregation"/>
    <property type="evidence" value="ECO:0007669"/>
    <property type="project" value="UniProtKB-KW"/>
</dbReference>
<keyword evidence="3" id="KW-0238">DNA-binding</keyword>
<dbReference type="InterPro" id="IPR041468">
    <property type="entry name" value="HTH_ParB/Spo0J"/>
</dbReference>
<dbReference type="OrthoDB" id="9802051at2"/>
<evidence type="ECO:0000256" key="3">
    <source>
        <dbReference type="ARBA" id="ARBA00023125"/>
    </source>
</evidence>
<dbReference type="NCBIfam" id="TIGR00180">
    <property type="entry name" value="parB_part"/>
    <property type="match status" value="1"/>
</dbReference>
<dbReference type="GO" id="GO:0005694">
    <property type="term" value="C:chromosome"/>
    <property type="evidence" value="ECO:0007669"/>
    <property type="project" value="TreeGrafter"/>
</dbReference>
<sequence>MAKAVKKQALGRGLSALLKDPDNDIQSATDKNADKVVGNIIELDLEDIDVNPFQPRSNFNDETLQELATSIRELGVIQPITVRKLGFNKYQLVSGERRFRASKLVGLETIPAYIRIANDQESLEMALVENIQRQDLDPIEIALSYQRLIDEINLTQEKLSDRVGKKRSTIANYLRLLKLDPIIQTGMRDGFLSMGHGRALVNIENRQDQIALYEKIVGQNLSVRDTENAVKNYHNNDSPKPSKSKVETPTYVKSGIDEISKHLSAGIKVKTSGKSKGSITIPFHSKEEFERIKKLITGA</sequence>
<dbReference type="SMART" id="SM00470">
    <property type="entry name" value="ParB"/>
    <property type="match status" value="1"/>
</dbReference>
<organism evidence="5 6">
    <name type="scientific">Maribacter cobaltidurans</name>
    <dbReference type="NCBI Taxonomy" id="1178778"/>
    <lineage>
        <taxon>Bacteria</taxon>
        <taxon>Pseudomonadati</taxon>
        <taxon>Bacteroidota</taxon>
        <taxon>Flavobacteriia</taxon>
        <taxon>Flavobacteriales</taxon>
        <taxon>Flavobacteriaceae</taxon>
        <taxon>Maribacter</taxon>
    </lineage>
</organism>
<dbReference type="InterPro" id="IPR004437">
    <property type="entry name" value="ParB/RepB/Spo0J"/>
</dbReference>
<protein>
    <submittedName>
        <fullName evidence="5">Chromosome partitioning protein ParB</fullName>
    </submittedName>
</protein>
<evidence type="ECO:0000313" key="6">
    <source>
        <dbReference type="Proteomes" id="UP000215244"/>
    </source>
</evidence>
<evidence type="ECO:0000259" key="4">
    <source>
        <dbReference type="SMART" id="SM00470"/>
    </source>
</evidence>
<dbReference type="InterPro" id="IPR036086">
    <property type="entry name" value="ParB/Sulfiredoxin_sf"/>
</dbReference>
<dbReference type="PANTHER" id="PTHR33375:SF1">
    <property type="entry name" value="CHROMOSOME-PARTITIONING PROTEIN PARB-RELATED"/>
    <property type="match status" value="1"/>
</dbReference>
<dbReference type="SUPFAM" id="SSF110849">
    <property type="entry name" value="ParB/Sulfiredoxin"/>
    <property type="match status" value="1"/>
</dbReference>
<accession>A0A223V0B2</accession>
<keyword evidence="6" id="KW-1185">Reference proteome</keyword>
<keyword evidence="2" id="KW-0159">Chromosome partition</keyword>
<gene>
    <name evidence="5" type="ORF">CJ263_00835</name>
</gene>
<dbReference type="RefSeq" id="WP_094995528.1">
    <property type="nucleotide sequence ID" value="NZ_BMJL01000001.1"/>
</dbReference>
<dbReference type="Gene3D" id="1.10.10.2830">
    <property type="match status" value="1"/>
</dbReference>
<proteinExistence type="inferred from homology"/>